<sequence>MNRIFLLVLFLTAAIHQGRAQQYNIRSLIDAWKDADTGQSARAQCFYDTLHRKKDTARYQELAYQFREYLVHQPDKRLEARFILYQTLGRLEFGYPITDSTLLHMQKAIRLASELGDDQLMAEIYSVYGGIGGPENYLLYNLKALELQRRVGLQHFFFVFTRFFDISRALYLNQEYRQSIAYGLECLKAPITDHDHAEPLVYMFQLDILGASYKKLGLYDSAAYYYKEMLQQVEEAIPDNPAKQQLWESIGKGNLGHILHLQQQDAAAWPLLNTYLQASLSYGDQLNMAMANNFLAQLHFRQHQFPAALDHWHKAYKASLQAGSLENAAQATEGLATIFRQTRQTDSAFFYYTLHHQHKDSLAAGLRQLQLSNMQARIAFDDLQSGLQQSQLALQQVRTTRNAIMAGIAVLTLLILLLYNRRRIRQRYALQLMQQQQETARQEILHARRQIAGFKDHIIEKNNLIETLEGQLNDMGQQQSQQAITESLQQYTLLTDEEWHQFKIEFARAYPDFLTRLRTLNPQISPAEERLATLIFLQFSTDQIASTLGIGRESVLRSKRRLKQRLQLPETTTIEEYLFNLLDTNS</sequence>
<proteinExistence type="predicted"/>
<keyword evidence="1" id="KW-0472">Membrane</keyword>
<feature type="transmembrane region" description="Helical" evidence="1">
    <location>
        <begin position="403"/>
        <end position="419"/>
    </location>
</feature>
<organism evidence="2 3">
    <name type="scientific">Candidatus Pseudobacter hemicellulosilyticus</name>
    <dbReference type="NCBI Taxonomy" id="3121375"/>
    <lineage>
        <taxon>Bacteria</taxon>
        <taxon>Pseudomonadati</taxon>
        <taxon>Bacteroidota</taxon>
        <taxon>Chitinophagia</taxon>
        <taxon>Chitinophagales</taxon>
        <taxon>Chitinophagaceae</taxon>
        <taxon>Pseudobacter</taxon>
    </lineage>
</organism>
<keyword evidence="1" id="KW-0812">Transmembrane</keyword>
<keyword evidence="1" id="KW-1133">Transmembrane helix</keyword>
<evidence type="ECO:0000313" key="3">
    <source>
        <dbReference type="Proteomes" id="UP001220610"/>
    </source>
</evidence>
<evidence type="ECO:0000256" key="1">
    <source>
        <dbReference type="SAM" id="Phobius"/>
    </source>
</evidence>
<accession>A0AAJ5WUY2</accession>
<dbReference type="Proteomes" id="UP001220610">
    <property type="component" value="Chromosome"/>
</dbReference>
<dbReference type="Gene3D" id="1.25.40.10">
    <property type="entry name" value="Tetratricopeptide repeat domain"/>
    <property type="match status" value="2"/>
</dbReference>
<gene>
    <name evidence="2" type="ORF">P0Y53_01045</name>
</gene>
<dbReference type="EMBL" id="CP119311">
    <property type="protein sequence ID" value="WEK36073.1"/>
    <property type="molecule type" value="Genomic_DNA"/>
</dbReference>
<dbReference type="InterPro" id="IPR011990">
    <property type="entry name" value="TPR-like_helical_dom_sf"/>
</dbReference>
<evidence type="ECO:0000313" key="2">
    <source>
        <dbReference type="EMBL" id="WEK36073.1"/>
    </source>
</evidence>
<protein>
    <recommendedName>
        <fullName evidence="4">Tetratricopeptide repeat protein</fullName>
    </recommendedName>
</protein>
<evidence type="ECO:0008006" key="4">
    <source>
        <dbReference type="Google" id="ProtNLM"/>
    </source>
</evidence>
<dbReference type="SUPFAM" id="SSF48452">
    <property type="entry name" value="TPR-like"/>
    <property type="match status" value="1"/>
</dbReference>
<reference evidence="2" key="1">
    <citation type="submission" date="2023-03" db="EMBL/GenBank/DDBJ databases">
        <title>Andean soil-derived lignocellulolytic bacterial consortium as a source of novel taxa and putative plastic-active enzymes.</title>
        <authorList>
            <person name="Diaz-Garcia L."/>
            <person name="Chuvochina M."/>
            <person name="Feuerriegel G."/>
            <person name="Bunk B."/>
            <person name="Sproer C."/>
            <person name="Streit W.R."/>
            <person name="Rodriguez L.M."/>
            <person name="Overmann J."/>
            <person name="Jimenez D.J."/>
        </authorList>
    </citation>
    <scope>NUCLEOTIDE SEQUENCE</scope>
    <source>
        <strain evidence="2">MAG 7</strain>
    </source>
</reference>
<dbReference type="AlphaFoldDB" id="A0AAJ5WUY2"/>
<name>A0AAJ5WUY2_9BACT</name>